<accession>A0ABU4VP90</accession>
<keyword evidence="11" id="KW-0969">Cilium</keyword>
<evidence type="ECO:0000259" key="10">
    <source>
        <dbReference type="PROSITE" id="PS51123"/>
    </source>
</evidence>
<feature type="region of interest" description="Disordered" evidence="8">
    <location>
        <begin position="239"/>
        <end position="262"/>
    </location>
</feature>
<dbReference type="Pfam" id="PF13677">
    <property type="entry name" value="MotB_plug"/>
    <property type="match status" value="1"/>
</dbReference>
<evidence type="ECO:0000256" key="9">
    <source>
        <dbReference type="SAM" id="Phobius"/>
    </source>
</evidence>
<dbReference type="PANTHER" id="PTHR30329">
    <property type="entry name" value="STATOR ELEMENT OF FLAGELLAR MOTOR COMPLEX"/>
    <property type="match status" value="1"/>
</dbReference>
<keyword evidence="11" id="KW-0966">Cell projection</keyword>
<dbReference type="PROSITE" id="PS51123">
    <property type="entry name" value="OMPA_2"/>
    <property type="match status" value="1"/>
</dbReference>
<evidence type="ECO:0000256" key="2">
    <source>
        <dbReference type="ARBA" id="ARBA00008914"/>
    </source>
</evidence>
<protein>
    <submittedName>
        <fullName evidence="11">Flagellar motor protein MotB</fullName>
    </submittedName>
</protein>
<keyword evidence="6 7" id="KW-0472">Membrane</keyword>
<dbReference type="PRINTS" id="PR01023">
    <property type="entry name" value="NAFLGMOTY"/>
</dbReference>
<dbReference type="CDD" id="cd07185">
    <property type="entry name" value="OmpA_C-like"/>
    <property type="match status" value="1"/>
</dbReference>
<evidence type="ECO:0000256" key="4">
    <source>
        <dbReference type="ARBA" id="ARBA00022692"/>
    </source>
</evidence>
<evidence type="ECO:0000256" key="5">
    <source>
        <dbReference type="ARBA" id="ARBA00022989"/>
    </source>
</evidence>
<feature type="transmembrane region" description="Helical" evidence="9">
    <location>
        <begin position="24"/>
        <end position="47"/>
    </location>
</feature>
<dbReference type="Pfam" id="PF00691">
    <property type="entry name" value="OmpA"/>
    <property type="match status" value="1"/>
</dbReference>
<evidence type="ECO:0000313" key="12">
    <source>
        <dbReference type="Proteomes" id="UP001277761"/>
    </source>
</evidence>
<evidence type="ECO:0000256" key="3">
    <source>
        <dbReference type="ARBA" id="ARBA00022475"/>
    </source>
</evidence>
<sequence>MSGGGRRRGRRGQQGGHENHERWLLTYADMLTLLVALFIVMFAVSMVDQRKFEEVAKSLQEAFAGKSLPGGGSIKPDRSGASGVASPLQEVAAIQPLSVVQAQDRKQRPSEERARAARREQLELEGLKRRVDARLAAHGLQGRVETSVERRGLVMRILTDDVLFASGSDDLRPEGVEILDEIAGVLRLDARHPIAVDGHTDAVPISTSRFPSNWELSSARASRVVRRLAGWSIDPRRLSATGYGQERPRAPNATPAGRQQNRRVEISLTRLEGEAAAPVAPVSLTASSAPSTTTP</sequence>
<feature type="region of interest" description="Disordered" evidence="8">
    <location>
        <begin position="66"/>
        <end position="85"/>
    </location>
</feature>
<keyword evidence="5 9" id="KW-1133">Transmembrane helix</keyword>
<name>A0ABU4VP90_9ACTN</name>
<dbReference type="RefSeq" id="WP_319955009.1">
    <property type="nucleotide sequence ID" value="NZ_JAXAVX010000008.1"/>
</dbReference>
<comment type="similarity">
    <text evidence="2">Belongs to the MotB family.</text>
</comment>
<evidence type="ECO:0000256" key="8">
    <source>
        <dbReference type="SAM" id="MobiDB-lite"/>
    </source>
</evidence>
<comment type="subcellular location">
    <subcellularLocation>
        <location evidence="1">Cell membrane</location>
        <topology evidence="1">Single-pass membrane protein</topology>
    </subcellularLocation>
</comment>
<evidence type="ECO:0000256" key="1">
    <source>
        <dbReference type="ARBA" id="ARBA00004162"/>
    </source>
</evidence>
<keyword evidence="4 9" id="KW-0812">Transmembrane</keyword>
<dbReference type="PANTHER" id="PTHR30329:SF21">
    <property type="entry name" value="LIPOPROTEIN YIAD-RELATED"/>
    <property type="match status" value="1"/>
</dbReference>
<proteinExistence type="inferred from homology"/>
<feature type="domain" description="OmpA-like" evidence="10">
    <location>
        <begin position="151"/>
        <end position="272"/>
    </location>
</feature>
<evidence type="ECO:0000256" key="6">
    <source>
        <dbReference type="ARBA" id="ARBA00023136"/>
    </source>
</evidence>
<dbReference type="Proteomes" id="UP001277761">
    <property type="component" value="Unassembled WGS sequence"/>
</dbReference>
<reference evidence="11 12" key="1">
    <citation type="submission" date="2023-11" db="EMBL/GenBank/DDBJ databases">
        <authorList>
            <person name="Xu M."/>
            <person name="Jiang T."/>
        </authorList>
    </citation>
    <scope>NUCLEOTIDE SEQUENCE [LARGE SCALE GENOMIC DNA]</scope>
    <source>
        <strain evidence="11 12">SD</strain>
    </source>
</reference>
<gene>
    <name evidence="11" type="ORF">SK069_14730</name>
</gene>
<dbReference type="InterPro" id="IPR036737">
    <property type="entry name" value="OmpA-like_sf"/>
</dbReference>
<dbReference type="InterPro" id="IPR050330">
    <property type="entry name" value="Bact_OuterMem_StrucFunc"/>
</dbReference>
<dbReference type="SUPFAM" id="SSF103088">
    <property type="entry name" value="OmpA-like"/>
    <property type="match status" value="1"/>
</dbReference>
<comment type="caution">
    <text evidence="11">The sequence shown here is derived from an EMBL/GenBank/DDBJ whole genome shotgun (WGS) entry which is preliminary data.</text>
</comment>
<organism evidence="11 12">
    <name type="scientific">Patulibacter brassicae</name>
    <dbReference type="NCBI Taxonomy" id="1705717"/>
    <lineage>
        <taxon>Bacteria</taxon>
        <taxon>Bacillati</taxon>
        <taxon>Actinomycetota</taxon>
        <taxon>Thermoleophilia</taxon>
        <taxon>Solirubrobacterales</taxon>
        <taxon>Patulibacteraceae</taxon>
        <taxon>Patulibacter</taxon>
    </lineage>
</organism>
<keyword evidence="11" id="KW-0282">Flagellum</keyword>
<keyword evidence="3" id="KW-1003">Cell membrane</keyword>
<dbReference type="Gene3D" id="3.30.1330.60">
    <property type="entry name" value="OmpA-like domain"/>
    <property type="match status" value="1"/>
</dbReference>
<dbReference type="InterPro" id="IPR025713">
    <property type="entry name" value="MotB-like_N_dom"/>
</dbReference>
<dbReference type="EMBL" id="JAXAVX010000008">
    <property type="protein sequence ID" value="MDX8152854.1"/>
    <property type="molecule type" value="Genomic_DNA"/>
</dbReference>
<keyword evidence="12" id="KW-1185">Reference proteome</keyword>
<dbReference type="InterPro" id="IPR006665">
    <property type="entry name" value="OmpA-like"/>
</dbReference>
<evidence type="ECO:0000313" key="11">
    <source>
        <dbReference type="EMBL" id="MDX8152854.1"/>
    </source>
</evidence>
<evidence type="ECO:0000256" key="7">
    <source>
        <dbReference type="PROSITE-ProRule" id="PRU00473"/>
    </source>
</evidence>